<feature type="chain" id="PRO_5042144118" evidence="1">
    <location>
        <begin position="19"/>
        <end position="90"/>
    </location>
</feature>
<dbReference type="Proteomes" id="UP001283361">
    <property type="component" value="Unassembled WGS sequence"/>
</dbReference>
<comment type="caution">
    <text evidence="2">The sequence shown here is derived from an EMBL/GenBank/DDBJ whole genome shotgun (WGS) entry which is preliminary data.</text>
</comment>
<evidence type="ECO:0000313" key="3">
    <source>
        <dbReference type="Proteomes" id="UP001283361"/>
    </source>
</evidence>
<evidence type="ECO:0000313" key="2">
    <source>
        <dbReference type="EMBL" id="KAK3733157.1"/>
    </source>
</evidence>
<reference evidence="2" key="1">
    <citation type="journal article" date="2023" name="G3 (Bethesda)">
        <title>A reference genome for the long-term kleptoplast-retaining sea slug Elysia crispata morphotype clarki.</title>
        <authorList>
            <person name="Eastman K.E."/>
            <person name="Pendleton A.L."/>
            <person name="Shaikh M.A."/>
            <person name="Suttiyut T."/>
            <person name="Ogas R."/>
            <person name="Tomko P."/>
            <person name="Gavelis G."/>
            <person name="Widhalm J.R."/>
            <person name="Wisecaver J.H."/>
        </authorList>
    </citation>
    <scope>NUCLEOTIDE SEQUENCE</scope>
    <source>
        <strain evidence="2">ECLA1</strain>
    </source>
</reference>
<sequence>MDTCFITGHRMWLLFKLGAQVAIQFSWECAFASSLKSKQGAGTSDSHLTRLEDLRSHLLETGQRSGVKAEAQFSAVRERSMRIGTLLPVL</sequence>
<name>A0AAE1CT89_9GAST</name>
<feature type="signal peptide" evidence="1">
    <location>
        <begin position="1"/>
        <end position="18"/>
    </location>
</feature>
<accession>A0AAE1CT89</accession>
<keyword evidence="3" id="KW-1185">Reference proteome</keyword>
<organism evidence="2 3">
    <name type="scientific">Elysia crispata</name>
    <name type="common">lettuce slug</name>
    <dbReference type="NCBI Taxonomy" id="231223"/>
    <lineage>
        <taxon>Eukaryota</taxon>
        <taxon>Metazoa</taxon>
        <taxon>Spiralia</taxon>
        <taxon>Lophotrochozoa</taxon>
        <taxon>Mollusca</taxon>
        <taxon>Gastropoda</taxon>
        <taxon>Heterobranchia</taxon>
        <taxon>Euthyneura</taxon>
        <taxon>Panpulmonata</taxon>
        <taxon>Sacoglossa</taxon>
        <taxon>Placobranchoidea</taxon>
        <taxon>Plakobranchidae</taxon>
        <taxon>Elysia</taxon>
    </lineage>
</organism>
<evidence type="ECO:0000256" key="1">
    <source>
        <dbReference type="SAM" id="SignalP"/>
    </source>
</evidence>
<proteinExistence type="predicted"/>
<dbReference type="EMBL" id="JAWDGP010006910">
    <property type="protein sequence ID" value="KAK3733157.1"/>
    <property type="molecule type" value="Genomic_DNA"/>
</dbReference>
<keyword evidence="1" id="KW-0732">Signal</keyword>
<protein>
    <submittedName>
        <fullName evidence="2">Uncharacterized protein</fullName>
    </submittedName>
</protein>
<dbReference type="AlphaFoldDB" id="A0AAE1CT89"/>
<gene>
    <name evidence="2" type="ORF">RRG08_046081</name>
</gene>